<dbReference type="KEGG" id="ddd:Dda3937_01860"/>
<protein>
    <submittedName>
        <fullName evidence="1">Uncharacterized protein</fullName>
    </submittedName>
</protein>
<dbReference type="STRING" id="198628.Dda3937_01860"/>
<dbReference type="EMBL" id="CP002038">
    <property type="protein sequence ID" value="ADM99206.1"/>
    <property type="molecule type" value="Genomic_DNA"/>
</dbReference>
<keyword evidence="2" id="KW-1185">Reference proteome</keyword>
<gene>
    <name evidence="1" type="ordered locus">Dda3937_01860</name>
</gene>
<proteinExistence type="predicted"/>
<dbReference type="HOGENOM" id="CLU_2648677_0_0_6"/>
<accession>E0SJN2</accession>
<name>E0SJN2_DICD3</name>
<sequence>MPQQIITPGTAMIQARHNIFRHDITTDDTTQNRICSNEDFDTIMEFHRDAVVGHSDYGGYRHVYRRKGQSVAQDGV</sequence>
<reference evidence="1 2" key="1">
    <citation type="journal article" date="2011" name="J. Bacteriol.">
        <title>Genome sequence of the plant-pathogenic bacterium Dickeya dadantii 3937.</title>
        <authorList>
            <person name="Glasner J.D."/>
            <person name="Yang C.H."/>
            <person name="Reverchon S."/>
            <person name="Hugouvieux-Cotte-Pattat N."/>
            <person name="Condemine G."/>
            <person name="Bohin J.P."/>
            <person name="Van Gijsegem F."/>
            <person name="Yang S."/>
            <person name="Franza T."/>
            <person name="Expert D."/>
            <person name="Plunkett G. III"/>
            <person name="San Francisco M.J."/>
            <person name="Charkowski A.O."/>
            <person name="Py B."/>
            <person name="Bell K."/>
            <person name="Rauscher L."/>
            <person name="Rodriguez-Palenzuela P."/>
            <person name="Toussaint A."/>
            <person name="Holeva M.C."/>
            <person name="He S.Y."/>
            <person name="Douet V."/>
            <person name="Boccara M."/>
            <person name="Blanco C."/>
            <person name="Toth I."/>
            <person name="Anderson B.D."/>
            <person name="Biehl B.S."/>
            <person name="Mau B."/>
            <person name="Flynn S.M."/>
            <person name="Barras F."/>
            <person name="Lindeberg M."/>
            <person name="Birch P.R."/>
            <person name="Tsuyumu S."/>
            <person name="Shi X."/>
            <person name="Hibbing M."/>
            <person name="Yap M.N."/>
            <person name="Carpentier M."/>
            <person name="Dassa E."/>
            <person name="Umehara M."/>
            <person name="Kim J.F."/>
            <person name="Rusch M."/>
            <person name="Soni P."/>
            <person name="Mayhew G.F."/>
            <person name="Fouts D.E."/>
            <person name="Gill S.R."/>
            <person name="Blattner F.R."/>
            <person name="Keen N.T."/>
            <person name="Perna N.T."/>
        </authorList>
    </citation>
    <scope>NUCLEOTIDE SEQUENCE [LARGE SCALE GENOMIC DNA]</scope>
    <source>
        <strain evidence="1 2">3937</strain>
    </source>
</reference>
<organism evidence="1 2">
    <name type="scientific">Dickeya dadantii (strain 3937)</name>
    <name type="common">Erwinia chrysanthemi (strain 3937)</name>
    <dbReference type="NCBI Taxonomy" id="198628"/>
    <lineage>
        <taxon>Bacteria</taxon>
        <taxon>Pseudomonadati</taxon>
        <taxon>Pseudomonadota</taxon>
        <taxon>Gammaproteobacteria</taxon>
        <taxon>Enterobacterales</taxon>
        <taxon>Pectobacteriaceae</taxon>
        <taxon>Dickeya</taxon>
    </lineage>
</organism>
<dbReference type="AlphaFoldDB" id="E0SJN2"/>
<evidence type="ECO:0000313" key="1">
    <source>
        <dbReference type="EMBL" id="ADM99206.1"/>
    </source>
</evidence>
<evidence type="ECO:0000313" key="2">
    <source>
        <dbReference type="Proteomes" id="UP000006859"/>
    </source>
</evidence>
<dbReference type="Proteomes" id="UP000006859">
    <property type="component" value="Chromosome"/>
</dbReference>